<protein>
    <recommendedName>
        <fullName evidence="3">CCHC-type domain-containing protein</fullName>
    </recommendedName>
</protein>
<dbReference type="Proteomes" id="UP000324800">
    <property type="component" value="Unassembled WGS sequence"/>
</dbReference>
<dbReference type="SUPFAM" id="SSF57756">
    <property type="entry name" value="Retrovirus zinc finger-like domains"/>
    <property type="match status" value="1"/>
</dbReference>
<dbReference type="Pfam" id="PF00098">
    <property type="entry name" value="zf-CCHC"/>
    <property type="match status" value="1"/>
</dbReference>
<keyword evidence="1" id="KW-0479">Metal-binding</keyword>
<evidence type="ECO:0000313" key="4">
    <source>
        <dbReference type="EMBL" id="KAA6402374.1"/>
    </source>
</evidence>
<name>A0A5J4X565_9EUKA</name>
<dbReference type="GO" id="GO:0008270">
    <property type="term" value="F:zinc ion binding"/>
    <property type="evidence" value="ECO:0007669"/>
    <property type="project" value="UniProtKB-KW"/>
</dbReference>
<dbReference type="SMART" id="SM00343">
    <property type="entry name" value="ZnF_C2HC"/>
    <property type="match status" value="1"/>
</dbReference>
<evidence type="ECO:0000259" key="3">
    <source>
        <dbReference type="PROSITE" id="PS50158"/>
    </source>
</evidence>
<evidence type="ECO:0000313" key="5">
    <source>
        <dbReference type="Proteomes" id="UP000324800"/>
    </source>
</evidence>
<keyword evidence="1" id="KW-0863">Zinc-finger</keyword>
<dbReference type="Gene3D" id="4.10.60.10">
    <property type="entry name" value="Zinc finger, CCHC-type"/>
    <property type="match status" value="1"/>
</dbReference>
<dbReference type="GO" id="GO:0003676">
    <property type="term" value="F:nucleic acid binding"/>
    <property type="evidence" value="ECO:0007669"/>
    <property type="project" value="InterPro"/>
</dbReference>
<dbReference type="EMBL" id="SNRW01000245">
    <property type="protein sequence ID" value="KAA6402374.1"/>
    <property type="molecule type" value="Genomic_DNA"/>
</dbReference>
<feature type="domain" description="CCHC-type" evidence="3">
    <location>
        <begin position="86"/>
        <end position="100"/>
    </location>
</feature>
<dbReference type="AlphaFoldDB" id="A0A5J4X565"/>
<reference evidence="4 5" key="1">
    <citation type="submission" date="2019-03" db="EMBL/GenBank/DDBJ databases">
        <title>Single cell metagenomics reveals metabolic interactions within the superorganism composed of flagellate Streblomastix strix and complex community of Bacteroidetes bacteria on its surface.</title>
        <authorList>
            <person name="Treitli S.C."/>
            <person name="Kolisko M."/>
            <person name="Husnik F."/>
            <person name="Keeling P."/>
            <person name="Hampl V."/>
        </authorList>
    </citation>
    <scope>NUCLEOTIDE SEQUENCE [LARGE SCALE GENOMIC DNA]</scope>
    <source>
        <strain evidence="4">ST1C</strain>
    </source>
</reference>
<proteinExistence type="predicted"/>
<dbReference type="PROSITE" id="PS50158">
    <property type="entry name" value="ZF_CCHC"/>
    <property type="match status" value="1"/>
</dbReference>
<gene>
    <name evidence="4" type="ORF">EZS28_002092</name>
</gene>
<feature type="coiled-coil region" evidence="2">
    <location>
        <begin position="2"/>
        <end position="52"/>
    </location>
</feature>
<dbReference type="OrthoDB" id="3863715at2759"/>
<evidence type="ECO:0000256" key="1">
    <source>
        <dbReference type="PROSITE-ProRule" id="PRU00047"/>
    </source>
</evidence>
<evidence type="ECO:0000256" key="2">
    <source>
        <dbReference type="SAM" id="Coils"/>
    </source>
</evidence>
<keyword evidence="1" id="KW-0862">Zinc</keyword>
<keyword evidence="2" id="KW-0175">Coiled coil</keyword>
<feature type="non-terminal residue" evidence="4">
    <location>
        <position position="1"/>
    </location>
</feature>
<accession>A0A5J4X565</accession>
<dbReference type="InterPro" id="IPR036875">
    <property type="entry name" value="Znf_CCHC_sf"/>
</dbReference>
<comment type="caution">
    <text evidence="4">The sequence shown here is derived from an EMBL/GenBank/DDBJ whole genome shotgun (WGS) entry which is preliminary data.</text>
</comment>
<dbReference type="InterPro" id="IPR001878">
    <property type="entry name" value="Znf_CCHC"/>
</dbReference>
<organism evidence="4 5">
    <name type="scientific">Streblomastix strix</name>
    <dbReference type="NCBI Taxonomy" id="222440"/>
    <lineage>
        <taxon>Eukaryota</taxon>
        <taxon>Metamonada</taxon>
        <taxon>Preaxostyla</taxon>
        <taxon>Oxymonadida</taxon>
        <taxon>Streblomastigidae</taxon>
        <taxon>Streblomastix</taxon>
    </lineage>
</organism>
<sequence length="117" mass="13487">KNATTAEERAQAEREIQKARAAVKGQGWRGSVHRIETKIEKIINEQKNEQQNNTEGELSIDIESRNVGNKNKKTRIQVGQDDNRICYICGQFGHVVKKCPTNQKLREEKKKMRQAKK</sequence>